<comment type="subcellular location">
    <subcellularLocation>
        <location evidence="9">Cytoplasm</location>
    </subcellularLocation>
</comment>
<dbReference type="GO" id="GO:0003677">
    <property type="term" value="F:DNA binding"/>
    <property type="evidence" value="ECO:0007669"/>
    <property type="project" value="UniProtKB-UniRule"/>
</dbReference>
<accession>A0A940ID02</accession>
<dbReference type="SUPFAM" id="SSF56719">
    <property type="entry name" value="Type II DNA topoisomerase"/>
    <property type="match status" value="1"/>
</dbReference>
<dbReference type="InterPro" id="IPR035516">
    <property type="entry name" value="Gyrase/topoIV_suA_C"/>
</dbReference>
<dbReference type="FunFam" id="3.90.199.10:FF:000001">
    <property type="entry name" value="DNA gyrase subunit A"/>
    <property type="match status" value="1"/>
</dbReference>
<dbReference type="FunFam" id="2.120.10.90:FF:000005">
    <property type="entry name" value="DNA topoisomerase 4 subunit A"/>
    <property type="match status" value="1"/>
</dbReference>
<dbReference type="FunFam" id="3.30.1360.40:FF:000002">
    <property type="entry name" value="DNA gyrase subunit A"/>
    <property type="match status" value="1"/>
</dbReference>
<sequence>MGSKQRLDIKNIKDILAKTKVIPTPLLDEMSKSFIAYAMAVNVSRAIPDVRDGLKPVHRRILFAMNDLGNTYDHPHKKCARIVGEVLGKYHPHGDSSVYDALVRLAQDFSIRCPLVDGHGNFGSVDGHPAAAQRYTEARLSRIAGEMLRDLDKDTVDFYPNFDDTLMQPTVLPARFPNLLVNGSEGIAVGMATSIPPHNLGEVIDGTIALLDNPDITVDELIEYIPAPDYPTGALVLGRAAVKQAYRTGKGGVVIRSRCEIEEIGGRNCIVVTEIPYQVNKAVLIKSIADQVKDKKIDGISNIREESDRFGMRIVIELKRDASPQVVLNTLYKQTNLQVSTGITFLALDEGKPKIMNLKEILEAYVKHQKEVITRRTQFLLNKALDREHILKGLVIAQANIDEVIRIIRTSKDNTESKPRLMEAFLLSEKQAIAILEMKLGRLNALEVEKLKEELDEIEKSIAEYRDILARPERVRDIIKTELSEIKDKYNEPRRSELSYDAGEIDIEDLIPKEEVVITMTYQGYVKRTPVAEYKAQNRGGIGVTAHKAKDEDFVVKMFVCNSHDELLFFTNLGKVYCIKAYEIPEAQRAAKGRAMVNLLALGEGEKVTAFLSVKDYSGGYMVMATRQGLIKKCDLTEFEHIRKTGKIAITLTEGDEMFTADVTDGDAEIIMAGSSGKCIRFNERDIRKTGRGSMGVRSMKLDEGEIIVDMAVIRTGKEEVLTVTEKGFGKRSSLEEYRVQGRAGKGIKAGNFSETTGGLAGLKLVTGDEDLIIIADSGIMIRTPVKDISVIGRATKGVIVMRLRDGGKVAAVAIAPHEEVEEAEIEAENVDSATETEETVTQTAITEAEATGTESAAEPEDNE</sequence>
<dbReference type="PANTHER" id="PTHR43493:SF5">
    <property type="entry name" value="DNA GYRASE SUBUNIT A, CHLOROPLASTIC_MITOCHONDRIAL"/>
    <property type="match status" value="1"/>
</dbReference>
<dbReference type="GO" id="GO:0005524">
    <property type="term" value="F:ATP binding"/>
    <property type="evidence" value="ECO:0007669"/>
    <property type="project" value="UniProtKB-UniRule"/>
</dbReference>
<comment type="subunit">
    <text evidence="8">Heterotetramer composed of ParC and ParE.</text>
</comment>
<reference evidence="13" key="1">
    <citation type="submission" date="2020-10" db="EMBL/GenBank/DDBJ databases">
        <authorList>
            <person name="Gilroy R."/>
        </authorList>
    </citation>
    <scope>NUCLEOTIDE SEQUENCE</scope>
    <source>
        <strain evidence="13">517</strain>
    </source>
</reference>
<keyword evidence="5 9" id="KW-0799">Topoisomerase</keyword>
<keyword evidence="3 9" id="KW-0547">Nucleotide-binding</keyword>
<dbReference type="InterPro" id="IPR050220">
    <property type="entry name" value="Type_II_DNA_Topoisomerases"/>
</dbReference>
<dbReference type="GO" id="GO:0005694">
    <property type="term" value="C:chromosome"/>
    <property type="evidence" value="ECO:0007669"/>
    <property type="project" value="InterPro"/>
</dbReference>
<keyword evidence="7 9" id="KW-0413">Isomerase</keyword>
<dbReference type="HAMAP" id="MF_01897">
    <property type="entry name" value="GyrA"/>
    <property type="match status" value="1"/>
</dbReference>
<evidence type="ECO:0000256" key="11">
    <source>
        <dbReference type="SAM" id="MobiDB-lite"/>
    </source>
</evidence>
<protein>
    <recommendedName>
        <fullName evidence="9">DNA gyrase subunit A</fullName>
        <ecNumber evidence="9">5.6.2.2</ecNumber>
    </recommendedName>
</protein>
<feature type="short sequence motif" description="GyrA-box" evidence="9">
    <location>
        <begin position="537"/>
        <end position="543"/>
    </location>
</feature>
<dbReference type="NCBIfam" id="TIGR01063">
    <property type="entry name" value="gyrA"/>
    <property type="match status" value="1"/>
</dbReference>
<dbReference type="Gene3D" id="2.120.10.90">
    <property type="entry name" value="DNA gyrase/topoisomerase IV, subunit A, C-terminal"/>
    <property type="match status" value="1"/>
</dbReference>
<dbReference type="SMART" id="SM00434">
    <property type="entry name" value="TOP4c"/>
    <property type="match status" value="1"/>
</dbReference>
<dbReference type="Gene3D" id="3.90.199.10">
    <property type="entry name" value="Topoisomerase II, domain 5"/>
    <property type="match status" value="1"/>
</dbReference>
<dbReference type="NCBIfam" id="NF004044">
    <property type="entry name" value="PRK05561.1"/>
    <property type="match status" value="1"/>
</dbReference>
<dbReference type="GO" id="GO:0006261">
    <property type="term" value="P:DNA-templated DNA replication"/>
    <property type="evidence" value="ECO:0007669"/>
    <property type="project" value="UniProtKB-UniRule"/>
</dbReference>
<dbReference type="EC" id="5.6.2.2" evidence="9"/>
<reference evidence="13" key="2">
    <citation type="journal article" date="2021" name="PeerJ">
        <title>Extensive microbial diversity within the chicken gut microbiome revealed by metagenomics and culture.</title>
        <authorList>
            <person name="Gilroy R."/>
            <person name="Ravi A."/>
            <person name="Getino M."/>
            <person name="Pursley I."/>
            <person name="Horton D.L."/>
            <person name="Alikhan N.F."/>
            <person name="Baker D."/>
            <person name="Gharbi K."/>
            <person name="Hall N."/>
            <person name="Watson M."/>
            <person name="Adriaenssens E.M."/>
            <person name="Foster-Nyarko E."/>
            <person name="Jarju S."/>
            <person name="Secka A."/>
            <person name="Antonio M."/>
            <person name="Oren A."/>
            <person name="Chaudhuri R.R."/>
            <person name="La Ragione R."/>
            <person name="Hildebrand F."/>
            <person name="Pallen M.J."/>
        </authorList>
    </citation>
    <scope>NUCLEOTIDE SEQUENCE</scope>
    <source>
        <strain evidence="13">517</strain>
    </source>
</reference>
<evidence type="ECO:0000256" key="2">
    <source>
        <dbReference type="ARBA" id="ARBA00008263"/>
    </source>
</evidence>
<dbReference type="AlphaFoldDB" id="A0A940ID02"/>
<dbReference type="NCBIfam" id="NF004043">
    <property type="entry name" value="PRK05560.1"/>
    <property type="match status" value="1"/>
</dbReference>
<evidence type="ECO:0000313" key="14">
    <source>
        <dbReference type="Proteomes" id="UP000727857"/>
    </source>
</evidence>
<dbReference type="SUPFAM" id="SSF101904">
    <property type="entry name" value="GyrA/ParC C-terminal domain-like"/>
    <property type="match status" value="1"/>
</dbReference>
<evidence type="ECO:0000256" key="7">
    <source>
        <dbReference type="ARBA" id="ARBA00023235"/>
    </source>
</evidence>
<dbReference type="PANTHER" id="PTHR43493">
    <property type="entry name" value="DNA GYRASE/TOPOISOMERASE SUBUNIT A"/>
    <property type="match status" value="1"/>
</dbReference>
<evidence type="ECO:0000256" key="3">
    <source>
        <dbReference type="ARBA" id="ARBA00022741"/>
    </source>
</evidence>
<dbReference type="EMBL" id="JADINF010000038">
    <property type="protein sequence ID" value="MBO8423687.1"/>
    <property type="molecule type" value="Genomic_DNA"/>
</dbReference>
<dbReference type="Proteomes" id="UP000727857">
    <property type="component" value="Unassembled WGS sequence"/>
</dbReference>
<feature type="compositionally biased region" description="Low complexity" evidence="11">
    <location>
        <begin position="840"/>
        <end position="857"/>
    </location>
</feature>
<evidence type="ECO:0000256" key="10">
    <source>
        <dbReference type="PROSITE-ProRule" id="PRU01384"/>
    </source>
</evidence>
<feature type="compositionally biased region" description="Acidic residues" evidence="11">
    <location>
        <begin position="823"/>
        <end position="839"/>
    </location>
</feature>
<dbReference type="Gene3D" id="3.30.1360.40">
    <property type="match status" value="1"/>
</dbReference>
<dbReference type="GO" id="GO:0006265">
    <property type="term" value="P:DNA topological change"/>
    <property type="evidence" value="ECO:0007669"/>
    <property type="project" value="UniProtKB-UniRule"/>
</dbReference>
<dbReference type="Gene3D" id="1.10.268.10">
    <property type="entry name" value="Topoisomerase, domain 3"/>
    <property type="match status" value="1"/>
</dbReference>
<dbReference type="GO" id="GO:0009330">
    <property type="term" value="C:DNA topoisomerase type II (double strand cut, ATP-hydrolyzing) complex"/>
    <property type="evidence" value="ECO:0007669"/>
    <property type="project" value="TreeGrafter"/>
</dbReference>
<dbReference type="GO" id="GO:0005737">
    <property type="term" value="C:cytoplasm"/>
    <property type="evidence" value="ECO:0007669"/>
    <property type="project" value="UniProtKB-SubCell"/>
</dbReference>
<dbReference type="InterPro" id="IPR005743">
    <property type="entry name" value="GyrA"/>
</dbReference>
<evidence type="ECO:0000313" key="13">
    <source>
        <dbReference type="EMBL" id="MBO8423687.1"/>
    </source>
</evidence>
<dbReference type="PROSITE" id="PS52040">
    <property type="entry name" value="TOPO_IIA"/>
    <property type="match status" value="1"/>
</dbReference>
<evidence type="ECO:0000256" key="6">
    <source>
        <dbReference type="ARBA" id="ARBA00023125"/>
    </source>
</evidence>
<evidence type="ECO:0000256" key="8">
    <source>
        <dbReference type="ARBA" id="ARBA00063644"/>
    </source>
</evidence>
<dbReference type="InterPro" id="IPR006691">
    <property type="entry name" value="GyrA/parC_rep"/>
</dbReference>
<comment type="function">
    <text evidence="9">A type II topoisomerase that negatively supercoils closed circular double-stranded (ds) DNA in an ATP-dependent manner to modulate DNA topology and maintain chromosomes in an underwound state. Negative supercoiling favors strand separation, and DNA replication, transcription, recombination and repair, all of which involve strand separation. Also able to catalyze the interconversion of other topological isomers of dsDNA rings, including catenanes and knotted rings. Type II topoisomerases break and join 2 DNA strands simultaneously in an ATP-dependent manner.</text>
</comment>
<dbReference type="FunFam" id="1.10.268.10:FF:000001">
    <property type="entry name" value="DNA gyrase subunit A"/>
    <property type="match status" value="1"/>
</dbReference>
<evidence type="ECO:0000256" key="5">
    <source>
        <dbReference type="ARBA" id="ARBA00023029"/>
    </source>
</evidence>
<feature type="active site" description="O-(5'-phospho-DNA)-tyrosine intermediate" evidence="9 10">
    <location>
        <position position="135"/>
    </location>
</feature>
<comment type="similarity">
    <text evidence="2 9">Belongs to the type II topoisomerase GyrA/ParC subunit family.</text>
</comment>
<feature type="region of interest" description="Disordered" evidence="11">
    <location>
        <begin position="823"/>
        <end position="864"/>
    </location>
</feature>
<evidence type="ECO:0000256" key="4">
    <source>
        <dbReference type="ARBA" id="ARBA00022840"/>
    </source>
</evidence>
<comment type="miscellaneous">
    <text evidence="9">Few gyrases are as efficient as E.coli at forming negative supercoils. Not all organisms have 2 type II topoisomerases; in organisms with a single type II topoisomerase this enzyme also has to decatenate newly replicated chromosomes.</text>
</comment>
<dbReference type="InterPro" id="IPR002205">
    <property type="entry name" value="Topo_IIA_dom_A"/>
</dbReference>
<keyword evidence="6 9" id="KW-0238">DNA-binding</keyword>
<evidence type="ECO:0000256" key="1">
    <source>
        <dbReference type="ARBA" id="ARBA00000185"/>
    </source>
</evidence>
<dbReference type="InterPro" id="IPR013758">
    <property type="entry name" value="Topo_IIA_A/C_ab"/>
</dbReference>
<dbReference type="GO" id="GO:0034335">
    <property type="term" value="F:DNA negative supercoiling activity"/>
    <property type="evidence" value="ECO:0007669"/>
    <property type="project" value="UniProtKB-ARBA"/>
</dbReference>
<comment type="subunit">
    <text evidence="9">Heterotetramer, composed of two GyrA and two GyrB chains. In the heterotetramer, GyrA contains the active site tyrosine that forms a transient covalent intermediate with DNA, while GyrB binds cofactors and catalyzes ATP hydrolysis.</text>
</comment>
<evidence type="ECO:0000259" key="12">
    <source>
        <dbReference type="PROSITE" id="PS52040"/>
    </source>
</evidence>
<dbReference type="Pfam" id="PF03989">
    <property type="entry name" value="DNA_gyraseA_C"/>
    <property type="match status" value="6"/>
</dbReference>
<evidence type="ECO:0000256" key="9">
    <source>
        <dbReference type="HAMAP-Rule" id="MF_01897"/>
    </source>
</evidence>
<dbReference type="CDD" id="cd00187">
    <property type="entry name" value="TOP4c"/>
    <property type="match status" value="1"/>
</dbReference>
<dbReference type="Pfam" id="PF00521">
    <property type="entry name" value="DNA_topoisoIV"/>
    <property type="match status" value="1"/>
</dbReference>
<comment type="caution">
    <text evidence="13">The sequence shown here is derived from an EMBL/GenBank/DDBJ whole genome shotgun (WGS) entry which is preliminary data.</text>
</comment>
<proteinExistence type="inferred from homology"/>
<gene>
    <name evidence="9 13" type="primary">gyrA</name>
    <name evidence="13" type="ORF">IAB16_01500</name>
</gene>
<name>A0A940ID02_9FIRM</name>
<dbReference type="InterPro" id="IPR013760">
    <property type="entry name" value="Topo_IIA-like_dom_sf"/>
</dbReference>
<keyword evidence="4 9" id="KW-0067">ATP-binding</keyword>
<feature type="domain" description="Topo IIA-type catalytic" evidence="12">
    <location>
        <begin position="47"/>
        <end position="510"/>
    </location>
</feature>
<dbReference type="InterPro" id="IPR013757">
    <property type="entry name" value="Topo_IIA_A_a_sf"/>
</dbReference>
<keyword evidence="9" id="KW-0963">Cytoplasm</keyword>
<organism evidence="13 14">
    <name type="scientific">Candidatus Stercoripulliclostridium pullicola</name>
    <dbReference type="NCBI Taxonomy" id="2840953"/>
    <lineage>
        <taxon>Bacteria</taxon>
        <taxon>Bacillati</taxon>
        <taxon>Bacillota</taxon>
        <taxon>Clostridia</taxon>
        <taxon>Eubacteriales</taxon>
        <taxon>Candidatus Stercoripulliclostridium</taxon>
    </lineage>
</organism>
<comment type="catalytic activity">
    <reaction evidence="1 9 10">
        <text>ATP-dependent breakage, passage and rejoining of double-stranded DNA.</text>
        <dbReference type="EC" id="5.6.2.2"/>
    </reaction>
</comment>